<evidence type="ECO:0000313" key="9">
    <source>
        <dbReference type="Proteomes" id="UP001172778"/>
    </source>
</evidence>
<feature type="domain" description="Fe2OG dioxygenase" evidence="7">
    <location>
        <begin position="104"/>
        <end position="203"/>
    </location>
</feature>
<dbReference type="RefSeq" id="WP_284102757.1">
    <property type="nucleotide sequence ID" value="NZ_JARRAF010000038.1"/>
</dbReference>
<dbReference type="Gene3D" id="2.60.120.620">
    <property type="entry name" value="q2cbj1_9rhob like domain"/>
    <property type="match status" value="1"/>
</dbReference>
<name>A0ABT7E294_9NEIS</name>
<dbReference type="InterPro" id="IPR044862">
    <property type="entry name" value="Pro_4_hyd_alph_FE2OG_OXY"/>
</dbReference>
<keyword evidence="3" id="KW-0847">Vitamin C</keyword>
<sequence>MMPTVSTLQQAMDALVDRGYAVWPGFLDAEAVAGLLAEARARREAGAFHRAGVGRANGLAVRDQVRGDEVLWLDEAAEVAAERPYWQALQALRREINQTLYLGLVEGEFHYAHYPVGTFYRRHLDRFRDDDARTVSCVLYLNQDWQDAEGGQLRLYLDATEESKFLDVSPQAGTLALFLSDRFWHEVLPASRERWSVTGWMRRRV</sequence>
<dbReference type="InterPro" id="IPR006620">
    <property type="entry name" value="Pro_4_hyd_alph"/>
</dbReference>
<dbReference type="PANTHER" id="PTHR12907">
    <property type="entry name" value="EGL NINE HOMOLOG-RELATED"/>
    <property type="match status" value="1"/>
</dbReference>
<keyword evidence="4" id="KW-0223">Dioxygenase</keyword>
<evidence type="ECO:0000256" key="1">
    <source>
        <dbReference type="ARBA" id="ARBA00001961"/>
    </source>
</evidence>
<dbReference type="Pfam" id="PF13640">
    <property type="entry name" value="2OG-FeII_Oxy_3"/>
    <property type="match status" value="1"/>
</dbReference>
<gene>
    <name evidence="8" type="ORF">PZA18_20570</name>
</gene>
<dbReference type="PANTHER" id="PTHR12907:SF26">
    <property type="entry name" value="HIF PROLYL HYDROXYLASE, ISOFORM C"/>
    <property type="match status" value="1"/>
</dbReference>
<keyword evidence="5" id="KW-0560">Oxidoreductase</keyword>
<keyword evidence="9" id="KW-1185">Reference proteome</keyword>
<dbReference type="SMART" id="SM00702">
    <property type="entry name" value="P4Hc"/>
    <property type="match status" value="1"/>
</dbReference>
<evidence type="ECO:0000256" key="3">
    <source>
        <dbReference type="ARBA" id="ARBA00022896"/>
    </source>
</evidence>
<evidence type="ECO:0000256" key="2">
    <source>
        <dbReference type="ARBA" id="ARBA00022723"/>
    </source>
</evidence>
<proteinExistence type="predicted"/>
<evidence type="ECO:0000313" key="8">
    <source>
        <dbReference type="EMBL" id="MDK2126438.1"/>
    </source>
</evidence>
<dbReference type="PROSITE" id="PS51471">
    <property type="entry name" value="FE2OG_OXY"/>
    <property type="match status" value="1"/>
</dbReference>
<comment type="caution">
    <text evidence="8">The sequence shown here is derived from an EMBL/GenBank/DDBJ whole genome shotgun (WGS) entry which is preliminary data.</text>
</comment>
<dbReference type="EMBL" id="JARRAF010000038">
    <property type="protein sequence ID" value="MDK2126438.1"/>
    <property type="molecule type" value="Genomic_DNA"/>
</dbReference>
<evidence type="ECO:0000256" key="6">
    <source>
        <dbReference type="ARBA" id="ARBA00023004"/>
    </source>
</evidence>
<organism evidence="8 9">
    <name type="scientific">Parachitinimonas caeni</name>
    <dbReference type="NCBI Taxonomy" id="3031301"/>
    <lineage>
        <taxon>Bacteria</taxon>
        <taxon>Pseudomonadati</taxon>
        <taxon>Pseudomonadota</taxon>
        <taxon>Betaproteobacteria</taxon>
        <taxon>Neisseriales</taxon>
        <taxon>Chitinibacteraceae</taxon>
        <taxon>Parachitinimonas</taxon>
    </lineage>
</organism>
<dbReference type="InterPro" id="IPR051559">
    <property type="entry name" value="HIF_prolyl_hydroxylases"/>
</dbReference>
<evidence type="ECO:0000256" key="4">
    <source>
        <dbReference type="ARBA" id="ARBA00022964"/>
    </source>
</evidence>
<dbReference type="Proteomes" id="UP001172778">
    <property type="component" value="Unassembled WGS sequence"/>
</dbReference>
<evidence type="ECO:0000256" key="5">
    <source>
        <dbReference type="ARBA" id="ARBA00023002"/>
    </source>
</evidence>
<reference evidence="8" key="1">
    <citation type="submission" date="2023-03" db="EMBL/GenBank/DDBJ databases">
        <title>Chitinimonas shenzhenensis gen. nov., sp. nov., a novel member of family Burkholderiaceae isolated from activated sludge collected in Shen Zhen, China.</title>
        <authorList>
            <person name="Wang X."/>
        </authorList>
    </citation>
    <scope>NUCLEOTIDE SEQUENCE</scope>
    <source>
        <strain evidence="8">DQS-5</strain>
    </source>
</reference>
<keyword evidence="6" id="KW-0408">Iron</keyword>
<dbReference type="InterPro" id="IPR005123">
    <property type="entry name" value="Oxoglu/Fe-dep_dioxygenase_dom"/>
</dbReference>
<protein>
    <submittedName>
        <fullName evidence="8">2OG-Fe(II) oxygenase</fullName>
    </submittedName>
</protein>
<keyword evidence="2" id="KW-0479">Metal-binding</keyword>
<accession>A0ABT7E294</accession>
<comment type="cofactor">
    <cofactor evidence="1">
        <name>L-ascorbate</name>
        <dbReference type="ChEBI" id="CHEBI:38290"/>
    </cofactor>
</comment>
<evidence type="ECO:0000259" key="7">
    <source>
        <dbReference type="PROSITE" id="PS51471"/>
    </source>
</evidence>